<keyword evidence="2" id="KW-1185">Reference proteome</keyword>
<dbReference type="AlphaFoldDB" id="A0A176VK08"/>
<protein>
    <submittedName>
        <fullName evidence="1">Uncharacterized protein</fullName>
    </submittedName>
</protein>
<evidence type="ECO:0000313" key="2">
    <source>
        <dbReference type="Proteomes" id="UP000077202"/>
    </source>
</evidence>
<reference evidence="1" key="1">
    <citation type="submission" date="2016-03" db="EMBL/GenBank/DDBJ databases">
        <title>Mechanisms controlling the formation of the plant cell surface in tip-growing cells are functionally conserved among land plants.</title>
        <authorList>
            <person name="Honkanen S."/>
            <person name="Jones V.A."/>
            <person name="Morieri G."/>
            <person name="Champion C."/>
            <person name="Hetherington A.J."/>
            <person name="Kelly S."/>
            <person name="Saint-Marcoux D."/>
            <person name="Proust H."/>
            <person name="Prescott H."/>
            <person name="Dolan L."/>
        </authorList>
    </citation>
    <scope>NUCLEOTIDE SEQUENCE [LARGE SCALE GENOMIC DNA]</scope>
    <source>
        <tissue evidence="1">Whole gametophyte</tissue>
    </source>
</reference>
<comment type="caution">
    <text evidence="1">The sequence shown here is derived from an EMBL/GenBank/DDBJ whole genome shotgun (WGS) entry which is preliminary data.</text>
</comment>
<proteinExistence type="predicted"/>
<dbReference type="Proteomes" id="UP000077202">
    <property type="component" value="Unassembled WGS sequence"/>
</dbReference>
<accession>A0A176VK08</accession>
<evidence type="ECO:0000313" key="1">
    <source>
        <dbReference type="EMBL" id="OAE20651.1"/>
    </source>
</evidence>
<sequence>MLKMGRLAKDPETEKCHLTRPWLLRFEANEIAGSPCSCSEFRCRNREWRVDSRDGIGWIRSLDLHKGDFATLDAQVGGACQASGCFVAQLDSDRHRTGGIRRDPHSDLEIE</sequence>
<dbReference type="EMBL" id="LVLJ01003591">
    <property type="protein sequence ID" value="OAE20651.1"/>
    <property type="molecule type" value="Genomic_DNA"/>
</dbReference>
<gene>
    <name evidence="1" type="ORF">AXG93_154s1250</name>
</gene>
<organism evidence="1 2">
    <name type="scientific">Marchantia polymorpha subsp. ruderalis</name>
    <dbReference type="NCBI Taxonomy" id="1480154"/>
    <lineage>
        <taxon>Eukaryota</taxon>
        <taxon>Viridiplantae</taxon>
        <taxon>Streptophyta</taxon>
        <taxon>Embryophyta</taxon>
        <taxon>Marchantiophyta</taxon>
        <taxon>Marchantiopsida</taxon>
        <taxon>Marchantiidae</taxon>
        <taxon>Marchantiales</taxon>
        <taxon>Marchantiaceae</taxon>
        <taxon>Marchantia</taxon>
    </lineage>
</organism>
<name>A0A176VK08_MARPO</name>